<feature type="region of interest" description="Disordered" evidence="1">
    <location>
        <begin position="1"/>
        <end position="408"/>
    </location>
</feature>
<feature type="compositionally biased region" description="Pro residues" evidence="1">
    <location>
        <begin position="365"/>
        <end position="374"/>
    </location>
</feature>
<feature type="domain" description="Inner kinetochore subunit AME1" evidence="2">
    <location>
        <begin position="438"/>
        <end position="620"/>
    </location>
</feature>
<organism evidence="3 4">
    <name type="scientific">Cyphellophora europaea (strain CBS 101466)</name>
    <name type="common">Phialophora europaea</name>
    <dbReference type="NCBI Taxonomy" id="1220924"/>
    <lineage>
        <taxon>Eukaryota</taxon>
        <taxon>Fungi</taxon>
        <taxon>Dikarya</taxon>
        <taxon>Ascomycota</taxon>
        <taxon>Pezizomycotina</taxon>
        <taxon>Eurotiomycetes</taxon>
        <taxon>Chaetothyriomycetidae</taxon>
        <taxon>Chaetothyriales</taxon>
        <taxon>Cyphellophoraceae</taxon>
        <taxon>Cyphellophora</taxon>
    </lineage>
</organism>
<dbReference type="InterPro" id="IPR048743">
    <property type="entry name" value="AME1"/>
</dbReference>
<evidence type="ECO:0000313" key="4">
    <source>
        <dbReference type="Proteomes" id="UP000030752"/>
    </source>
</evidence>
<dbReference type="GeneID" id="19974048"/>
<feature type="compositionally biased region" description="Polar residues" evidence="1">
    <location>
        <begin position="436"/>
        <end position="448"/>
    </location>
</feature>
<feature type="compositionally biased region" description="Basic residues" evidence="1">
    <location>
        <begin position="182"/>
        <end position="201"/>
    </location>
</feature>
<feature type="compositionally biased region" description="Acidic residues" evidence="1">
    <location>
        <begin position="301"/>
        <end position="316"/>
    </location>
</feature>
<evidence type="ECO:0000259" key="2">
    <source>
        <dbReference type="Pfam" id="PF20994"/>
    </source>
</evidence>
<feature type="compositionally biased region" description="Acidic residues" evidence="1">
    <location>
        <begin position="227"/>
        <end position="244"/>
    </location>
</feature>
<feature type="compositionally biased region" description="Polar residues" evidence="1">
    <location>
        <begin position="47"/>
        <end position="56"/>
    </location>
</feature>
<proteinExistence type="predicted"/>
<feature type="compositionally biased region" description="Low complexity" evidence="1">
    <location>
        <begin position="72"/>
        <end position="91"/>
    </location>
</feature>
<feature type="compositionally biased region" description="Basic and acidic residues" evidence="1">
    <location>
        <begin position="1"/>
        <end position="11"/>
    </location>
</feature>
<dbReference type="Pfam" id="PF20994">
    <property type="entry name" value="CENPU"/>
    <property type="match status" value="1"/>
</dbReference>
<feature type="compositionally biased region" description="Basic residues" evidence="1">
    <location>
        <begin position="270"/>
        <end position="288"/>
    </location>
</feature>
<dbReference type="Proteomes" id="UP000030752">
    <property type="component" value="Unassembled WGS sequence"/>
</dbReference>
<dbReference type="InParanoid" id="W2RQB7"/>
<gene>
    <name evidence="3" type="ORF">HMPREF1541_06709</name>
</gene>
<dbReference type="HOGENOM" id="CLU_029134_0_0_1"/>
<evidence type="ECO:0000256" key="1">
    <source>
        <dbReference type="SAM" id="MobiDB-lite"/>
    </source>
</evidence>
<dbReference type="RefSeq" id="XP_008719261.1">
    <property type="nucleotide sequence ID" value="XM_008721039.1"/>
</dbReference>
<dbReference type="STRING" id="1220924.W2RQB7"/>
<feature type="compositionally biased region" description="Polar residues" evidence="1">
    <location>
        <begin position="257"/>
        <end position="269"/>
    </location>
</feature>
<protein>
    <recommendedName>
        <fullName evidence="2">Inner kinetochore subunit AME1 domain-containing protein</fullName>
    </recommendedName>
</protein>
<dbReference type="EMBL" id="KB822722">
    <property type="protein sequence ID" value="ETN38672.1"/>
    <property type="molecule type" value="Genomic_DNA"/>
</dbReference>
<reference evidence="3 4" key="1">
    <citation type="submission" date="2013-03" db="EMBL/GenBank/DDBJ databases">
        <title>The Genome Sequence of Phialophora europaea CBS 101466.</title>
        <authorList>
            <consortium name="The Broad Institute Genomics Platform"/>
            <person name="Cuomo C."/>
            <person name="de Hoog S."/>
            <person name="Gorbushina A."/>
            <person name="Walker B."/>
            <person name="Young S.K."/>
            <person name="Zeng Q."/>
            <person name="Gargeya S."/>
            <person name="Fitzgerald M."/>
            <person name="Haas B."/>
            <person name="Abouelleil A."/>
            <person name="Allen A.W."/>
            <person name="Alvarado L."/>
            <person name="Arachchi H.M."/>
            <person name="Berlin A.M."/>
            <person name="Chapman S.B."/>
            <person name="Gainer-Dewar J."/>
            <person name="Goldberg J."/>
            <person name="Griggs A."/>
            <person name="Gujja S."/>
            <person name="Hansen M."/>
            <person name="Howarth C."/>
            <person name="Imamovic A."/>
            <person name="Ireland A."/>
            <person name="Larimer J."/>
            <person name="McCowan C."/>
            <person name="Murphy C."/>
            <person name="Pearson M."/>
            <person name="Poon T.W."/>
            <person name="Priest M."/>
            <person name="Roberts A."/>
            <person name="Saif S."/>
            <person name="Shea T."/>
            <person name="Sisk P."/>
            <person name="Sykes S."/>
            <person name="Wortman J."/>
            <person name="Nusbaum C."/>
            <person name="Birren B."/>
        </authorList>
    </citation>
    <scope>NUCLEOTIDE SEQUENCE [LARGE SCALE GENOMIC DNA]</scope>
    <source>
        <strain evidence="3 4">CBS 101466</strain>
    </source>
</reference>
<dbReference type="OrthoDB" id="5377952at2759"/>
<feature type="compositionally biased region" description="Low complexity" evidence="1">
    <location>
        <begin position="334"/>
        <end position="347"/>
    </location>
</feature>
<dbReference type="VEuPathDB" id="FungiDB:HMPREF1541_06709"/>
<feature type="compositionally biased region" description="Basic and acidic residues" evidence="1">
    <location>
        <begin position="289"/>
        <end position="300"/>
    </location>
</feature>
<feature type="region of interest" description="Disordered" evidence="1">
    <location>
        <begin position="427"/>
        <end position="448"/>
    </location>
</feature>
<keyword evidence="4" id="KW-1185">Reference proteome</keyword>
<sequence length="629" mass="70908">MASQSRHERQLMRQRGAGRNVGPTDFGLDFGFGAFQTPARSSRSKSKTPATQLSNGRRTSRTSVRRSREPSQPRSRRSASFGASASNAIASQAGETQRDIDNLHSAKRRRTAGYNPSLEAVEEPHEQDAILDGPEATSVARQSEDSIFNVAAHNKNDAQDTQVYEAQDDEKENYMPTDAKKSTHRRKRKSIGQQSMRKKKRPSSDAAKTIRQNSPVVSARTDGESSLVDEENAAEDADQEEVEEIDVHSEQEPVEQSLLTSENAMSTGPSKKRRKRKSIGQQKKRKNRKSSEHGASRETPHEDDDPLTDGLDDTTEPEAGSRENLVFADKKRSTSAASSSYSSPVASVEKDDLDADEDYEHGDSPEPPTPAPPRRPAKSSRAQNKAISRSTEPKRQSPRRSKTSFPIVTHRMTNLDMLPRIDELGESEQDWEERAQNTVQQTTNNRANPNGVDVLAQYCRETIQSTIDRLNAGTASSRMERKRKQTALEAVGQELNDRLTEMSAAVENRVELESRVRKTKRSKAELQARWIEVRRQREEIALKCDQIRQQNWEREKEREEKWAVSEAAHRLELEIERGELEEEESLQYLLRSVAADVSDQSGKWGLLDRIKRFNGRLERMAGVLEGRDV</sequence>
<dbReference type="AlphaFoldDB" id="W2RQB7"/>
<name>W2RQB7_CYPE1</name>
<dbReference type="eggNOG" id="ENOG502SGUR">
    <property type="taxonomic scope" value="Eukaryota"/>
</dbReference>
<feature type="compositionally biased region" description="Acidic residues" evidence="1">
    <location>
        <begin position="351"/>
        <end position="360"/>
    </location>
</feature>
<evidence type="ECO:0000313" key="3">
    <source>
        <dbReference type="EMBL" id="ETN38672.1"/>
    </source>
</evidence>
<accession>W2RQB7</accession>